<sequence>MLRRCVPRIPPTALSRLNASQAVVRPAAIEEPLVVLEPFVPLPEGLAESPKEEPVVAAADAKKDDRNIDIWAVVFGKPEI</sequence>
<name>A0A1V9Z826_ACHHY</name>
<proteinExistence type="predicted"/>
<keyword evidence="2" id="KW-1185">Reference proteome</keyword>
<protein>
    <submittedName>
        <fullName evidence="1">Uncharacterized protein</fullName>
    </submittedName>
</protein>
<dbReference type="Proteomes" id="UP000243579">
    <property type="component" value="Unassembled WGS sequence"/>
</dbReference>
<evidence type="ECO:0000313" key="1">
    <source>
        <dbReference type="EMBL" id="OQR94101.1"/>
    </source>
</evidence>
<dbReference type="AlphaFoldDB" id="A0A1V9Z826"/>
<organism evidence="1 2">
    <name type="scientific">Achlya hypogyna</name>
    <name type="common">Oomycete</name>
    <name type="synonym">Protoachlya hypogyna</name>
    <dbReference type="NCBI Taxonomy" id="1202772"/>
    <lineage>
        <taxon>Eukaryota</taxon>
        <taxon>Sar</taxon>
        <taxon>Stramenopiles</taxon>
        <taxon>Oomycota</taxon>
        <taxon>Saprolegniomycetes</taxon>
        <taxon>Saprolegniales</taxon>
        <taxon>Achlyaceae</taxon>
        <taxon>Achlya</taxon>
    </lineage>
</organism>
<gene>
    <name evidence="1" type="ORF">ACHHYP_01817</name>
</gene>
<comment type="caution">
    <text evidence="1">The sequence shown here is derived from an EMBL/GenBank/DDBJ whole genome shotgun (WGS) entry which is preliminary data.</text>
</comment>
<evidence type="ECO:0000313" key="2">
    <source>
        <dbReference type="Proteomes" id="UP000243579"/>
    </source>
</evidence>
<reference evidence="1 2" key="1">
    <citation type="journal article" date="2014" name="Genome Biol. Evol.">
        <title>The secreted proteins of Achlya hypogyna and Thraustotheca clavata identify the ancestral oomycete secretome and reveal gene acquisitions by horizontal gene transfer.</title>
        <authorList>
            <person name="Misner I."/>
            <person name="Blouin N."/>
            <person name="Leonard G."/>
            <person name="Richards T.A."/>
            <person name="Lane C.E."/>
        </authorList>
    </citation>
    <scope>NUCLEOTIDE SEQUENCE [LARGE SCALE GENOMIC DNA]</scope>
    <source>
        <strain evidence="1 2">ATCC 48635</strain>
    </source>
</reference>
<accession>A0A1V9Z826</accession>
<dbReference type="EMBL" id="JNBR01000376">
    <property type="protein sequence ID" value="OQR94101.1"/>
    <property type="molecule type" value="Genomic_DNA"/>
</dbReference>